<name>A0ABT2TKL0_9FIRM</name>
<protein>
    <submittedName>
        <fullName evidence="1">Uncharacterized protein</fullName>
    </submittedName>
</protein>
<dbReference type="Proteomes" id="UP001652442">
    <property type="component" value="Unassembled WGS sequence"/>
</dbReference>
<dbReference type="RefSeq" id="WP_158425455.1">
    <property type="nucleotide sequence ID" value="NZ_JAOQJQ010000004.1"/>
</dbReference>
<comment type="caution">
    <text evidence="1">The sequence shown here is derived from an EMBL/GenBank/DDBJ whole genome shotgun (WGS) entry which is preliminary data.</text>
</comment>
<dbReference type="EMBL" id="JAOQJQ010000004">
    <property type="protein sequence ID" value="MCU6762748.1"/>
    <property type="molecule type" value="Genomic_DNA"/>
</dbReference>
<evidence type="ECO:0000313" key="2">
    <source>
        <dbReference type="Proteomes" id="UP001652442"/>
    </source>
</evidence>
<accession>A0ABT2TKL0</accession>
<gene>
    <name evidence="1" type="ORF">OCV88_10420</name>
</gene>
<reference evidence="1 2" key="1">
    <citation type="journal article" date="2021" name="ISME Commun">
        <title>Automated analysis of genomic sequences facilitates high-throughput and comprehensive description of bacteria.</title>
        <authorList>
            <person name="Hitch T.C.A."/>
        </authorList>
    </citation>
    <scope>NUCLEOTIDE SEQUENCE [LARGE SCALE GENOMIC DNA]</scope>
    <source>
        <strain evidence="1 2">Sanger_109</strain>
    </source>
</reference>
<keyword evidence="2" id="KW-1185">Reference proteome</keyword>
<evidence type="ECO:0000313" key="1">
    <source>
        <dbReference type="EMBL" id="MCU6762748.1"/>
    </source>
</evidence>
<organism evidence="1 2">
    <name type="scientific">Brotonthovivens ammoniilytica</name>
    <dbReference type="NCBI Taxonomy" id="2981725"/>
    <lineage>
        <taxon>Bacteria</taxon>
        <taxon>Bacillati</taxon>
        <taxon>Bacillota</taxon>
        <taxon>Clostridia</taxon>
        <taxon>Lachnospirales</taxon>
        <taxon>Lachnospiraceae</taxon>
        <taxon>Brotonthovivens</taxon>
    </lineage>
</organism>
<proteinExistence type="predicted"/>
<sequence length="300" mass="34900">MYTEQPKEFNNYYTKNGKKLSKEEFISYYNVRYFTNCTDKVSYTTDTGKNYSVRKTSRFVETIIEKILKKAPEDFTCSDVALILAWKIGKISHTQSDHNIILHKDWKKSLGEYSEFEGFTSWNVGPVKRFGDNRPITIDIKGITNYLHKNGQRLNDLIGNGNIETALEELVQQPWQGIGTVYLITLLYFATNHQHPGKCPIYDRFAMRALLAIKENKKIGETVNCKKLPDKNSSKFCKTISEEMKQYTNLIYDIFGEEYHTTRDIDRALWVYGHLFKASADAKKYLDSDCNNILSRQHFL</sequence>